<feature type="transmembrane region" description="Helical" evidence="12">
    <location>
        <begin position="820"/>
        <end position="842"/>
    </location>
</feature>
<keyword evidence="16" id="KW-1185">Reference proteome</keyword>
<feature type="chain" id="PRO_5029737359" description="G-protein coupled receptors family 3 profile domain-containing protein" evidence="13">
    <location>
        <begin position="26"/>
        <end position="1015"/>
    </location>
</feature>
<evidence type="ECO:0000256" key="3">
    <source>
        <dbReference type="ARBA" id="ARBA00022692"/>
    </source>
</evidence>
<dbReference type="Gene3D" id="2.10.50.30">
    <property type="entry name" value="GPCR, family 3, nine cysteines domain"/>
    <property type="match status" value="1"/>
</dbReference>
<dbReference type="InterPro" id="IPR028082">
    <property type="entry name" value="Peripla_BP_I"/>
</dbReference>
<feature type="transmembrane region" description="Helical" evidence="12">
    <location>
        <begin position="848"/>
        <end position="873"/>
    </location>
</feature>
<dbReference type="GO" id="GO:0005886">
    <property type="term" value="C:plasma membrane"/>
    <property type="evidence" value="ECO:0007669"/>
    <property type="project" value="UniProtKB-SubCell"/>
</dbReference>
<protein>
    <recommendedName>
        <fullName evidence="14">G-protein coupled receptors family 3 profile domain-containing protein</fullName>
    </recommendedName>
</protein>
<sequence>MWRIASFSTKLSLVVLVAFSYNACAQCPGQADYDKTESNSDRLTTILEGNFTIQALITMTEERSNKKCHYVNREGVVRAFAMNYAIQKFNSNPKYAEYAKIGLQIDDVCQQLPTTMARGIEVISFHRKNSVCRADFLKCDAKPLNSAVKIQRASALIGTAMSFTTIPLASLMSLYSIPQVSPASSSRLLSKRDLYKSFFRTIPSDKNQIKAMLKVFKRFDWNYIFAVGSDDDYGKLGVSDLKQEAGPLEICITKDEYIPYQSDKTGEKVDSVIQKIAKEEKAKVVVLFLYVQGLGDLILQKAAAMKPPLERIWLTSESWNPSAAIHFSSNISRYYNQAVGILSISIKKYPMTELVDYMTEQVIENWECNFWFRKYIQQNKPFECNIDSISLDKNTFICKPDTNGKVKNISVAAVLTDIKKLPGNIDRLIDATTALGHAIHKVVRTQCNNSPCYIDTENLETASITKQMFKTNFTNEQGEIISFTKDGNPLNAYYTIENLIFNNETGAFEYVPVGHWALYNNSRTELKLNESAIVWPQWFNNSRQKTDGSGDWVETDIPASRCSDRCEPGYKVVGRSSCCWNCHACTDNNHTSHEMAEECKPCGNYHHTLDNIRCLETPIKWLKIDDPAGLSIVIISCLGILASIATCIFMYRFWELVTVHEKSKHLLTFVCVLLFFTFGYGPLHIIEPTLMFCSVRNGYFFVLLMIYTSFVLTKTQAMCSNIQYYCDKFFRGNMTATQGFVLFLFVLLELASIVAWIYLDDKQIREFRTPGIHLIEKQCEVEFTAARLVSTFIPCIILIIATFCAFRERNADHSFYEPKFLSFSCIALCIIIVAFLPTFRYVDGVYKAVVLAFTMNVFGFTFIACLILPKVYVGIIRKKRGIQEYPMKPGVTKKEKKEKREKKKAEKAERKRQKKEAAEKKEKPEISTTMTSSFKTKSTAIEEGVSEMDTKRDPEAALDEVEIKEKTAEEIQEEEAGYNNETYDDDEVEIQTGSPPPSYESSINRKDDDLPNTKC</sequence>
<evidence type="ECO:0000256" key="7">
    <source>
        <dbReference type="ARBA" id="ARBA00023136"/>
    </source>
</evidence>
<evidence type="ECO:0000313" key="16">
    <source>
        <dbReference type="Proteomes" id="UP000594262"/>
    </source>
</evidence>
<evidence type="ECO:0000256" key="5">
    <source>
        <dbReference type="ARBA" id="ARBA00022989"/>
    </source>
</evidence>
<dbReference type="PROSITE" id="PS50259">
    <property type="entry name" value="G_PROTEIN_RECEP_F3_4"/>
    <property type="match status" value="1"/>
</dbReference>
<evidence type="ECO:0000256" key="11">
    <source>
        <dbReference type="SAM" id="MobiDB-lite"/>
    </source>
</evidence>
<dbReference type="Gene3D" id="3.40.50.2300">
    <property type="match status" value="2"/>
</dbReference>
<organism evidence="15 16">
    <name type="scientific">Clytia hemisphaerica</name>
    <dbReference type="NCBI Taxonomy" id="252671"/>
    <lineage>
        <taxon>Eukaryota</taxon>
        <taxon>Metazoa</taxon>
        <taxon>Cnidaria</taxon>
        <taxon>Hydrozoa</taxon>
        <taxon>Hydroidolina</taxon>
        <taxon>Leptothecata</taxon>
        <taxon>Obeliida</taxon>
        <taxon>Clytiidae</taxon>
        <taxon>Clytia</taxon>
    </lineage>
</organism>
<keyword evidence="6" id="KW-0297">G-protein coupled receptor</keyword>
<evidence type="ECO:0000256" key="9">
    <source>
        <dbReference type="ARBA" id="ARBA00023180"/>
    </source>
</evidence>
<keyword evidence="9" id="KW-0325">Glycoprotein</keyword>
<dbReference type="AlphaFoldDB" id="A0A7M5V0Y9"/>
<accession>A0A7M5V0Y9</accession>
<feature type="compositionally biased region" description="Low complexity" evidence="11">
    <location>
        <begin position="927"/>
        <end position="939"/>
    </location>
</feature>
<dbReference type="SUPFAM" id="SSF53822">
    <property type="entry name" value="Periplasmic binding protein-like I"/>
    <property type="match status" value="1"/>
</dbReference>
<dbReference type="InterPro" id="IPR050726">
    <property type="entry name" value="mGluR"/>
</dbReference>
<keyword evidence="3 12" id="KW-0812">Transmembrane</keyword>
<dbReference type="PANTHER" id="PTHR24060">
    <property type="entry name" value="METABOTROPIC GLUTAMATE RECEPTOR"/>
    <property type="match status" value="1"/>
</dbReference>
<feature type="region of interest" description="Disordered" evidence="11">
    <location>
        <begin position="887"/>
        <end position="1015"/>
    </location>
</feature>
<keyword evidence="5 12" id="KW-1133">Transmembrane helix</keyword>
<dbReference type="OrthoDB" id="6021048at2759"/>
<keyword evidence="2" id="KW-1003">Cell membrane</keyword>
<evidence type="ECO:0000256" key="10">
    <source>
        <dbReference type="ARBA" id="ARBA00023224"/>
    </source>
</evidence>
<dbReference type="GO" id="GO:0004930">
    <property type="term" value="F:G protein-coupled receptor activity"/>
    <property type="evidence" value="ECO:0007669"/>
    <property type="project" value="UniProtKB-KW"/>
</dbReference>
<feature type="transmembrane region" description="Helical" evidence="12">
    <location>
        <begin position="788"/>
        <end position="808"/>
    </location>
</feature>
<dbReference type="RefSeq" id="XP_066913506.1">
    <property type="nucleotide sequence ID" value="XM_067057405.1"/>
</dbReference>
<evidence type="ECO:0000256" key="1">
    <source>
        <dbReference type="ARBA" id="ARBA00004651"/>
    </source>
</evidence>
<feature type="domain" description="G-protein coupled receptors family 3 profile" evidence="14">
    <location>
        <begin position="628"/>
        <end position="884"/>
    </location>
</feature>
<keyword evidence="10" id="KW-0807">Transducer</keyword>
<feature type="transmembrane region" description="Helical" evidence="12">
    <location>
        <begin position="740"/>
        <end position="759"/>
    </location>
</feature>
<feature type="compositionally biased region" description="Basic and acidic residues" evidence="11">
    <location>
        <begin position="948"/>
        <end position="969"/>
    </location>
</feature>
<reference evidence="15" key="1">
    <citation type="submission" date="2021-01" db="UniProtKB">
        <authorList>
            <consortium name="EnsemblMetazoa"/>
        </authorList>
    </citation>
    <scope>IDENTIFICATION</scope>
</reference>
<dbReference type="InterPro" id="IPR001828">
    <property type="entry name" value="ANF_lig-bd_rcpt"/>
</dbReference>
<proteinExistence type="predicted"/>
<keyword evidence="7 12" id="KW-0472">Membrane</keyword>
<keyword evidence="4 13" id="KW-0732">Signal</keyword>
<evidence type="ECO:0000259" key="14">
    <source>
        <dbReference type="PROSITE" id="PS50259"/>
    </source>
</evidence>
<evidence type="ECO:0000256" key="6">
    <source>
        <dbReference type="ARBA" id="ARBA00023040"/>
    </source>
</evidence>
<dbReference type="GeneID" id="136800749"/>
<dbReference type="Pfam" id="PF00003">
    <property type="entry name" value="7tm_3"/>
    <property type="match status" value="1"/>
</dbReference>
<evidence type="ECO:0000313" key="15">
    <source>
        <dbReference type="EnsemblMetazoa" id="CLYHEMP001648.1"/>
    </source>
</evidence>
<evidence type="ECO:0000256" key="4">
    <source>
        <dbReference type="ARBA" id="ARBA00022729"/>
    </source>
</evidence>
<evidence type="ECO:0000256" key="13">
    <source>
        <dbReference type="SAM" id="SignalP"/>
    </source>
</evidence>
<feature type="transmembrane region" description="Helical" evidence="12">
    <location>
        <begin position="628"/>
        <end position="654"/>
    </location>
</feature>
<feature type="transmembrane region" description="Helical" evidence="12">
    <location>
        <begin position="698"/>
        <end position="719"/>
    </location>
</feature>
<comment type="subcellular location">
    <subcellularLocation>
        <location evidence="1">Cell membrane</location>
        <topology evidence="1">Multi-pass membrane protein</topology>
    </subcellularLocation>
</comment>
<feature type="compositionally biased region" description="Acidic residues" evidence="11">
    <location>
        <begin position="970"/>
        <end position="989"/>
    </location>
</feature>
<dbReference type="Proteomes" id="UP000594262">
    <property type="component" value="Unplaced"/>
</dbReference>
<feature type="transmembrane region" description="Helical" evidence="12">
    <location>
        <begin position="666"/>
        <end position="686"/>
    </location>
</feature>
<dbReference type="InterPro" id="IPR000337">
    <property type="entry name" value="GPCR_3"/>
</dbReference>
<feature type="compositionally biased region" description="Basic and acidic residues" evidence="11">
    <location>
        <begin position="903"/>
        <end position="925"/>
    </location>
</feature>
<dbReference type="InterPro" id="IPR017978">
    <property type="entry name" value="GPCR_3_C"/>
</dbReference>
<evidence type="ECO:0000256" key="12">
    <source>
        <dbReference type="SAM" id="Phobius"/>
    </source>
</evidence>
<feature type="signal peptide" evidence="13">
    <location>
        <begin position="1"/>
        <end position="25"/>
    </location>
</feature>
<feature type="compositionally biased region" description="Basic and acidic residues" evidence="11">
    <location>
        <begin position="1003"/>
        <end position="1015"/>
    </location>
</feature>
<evidence type="ECO:0000256" key="2">
    <source>
        <dbReference type="ARBA" id="ARBA00022475"/>
    </source>
</evidence>
<dbReference type="EnsemblMetazoa" id="CLYHEMT001648.1">
    <property type="protein sequence ID" value="CLYHEMP001648.1"/>
    <property type="gene ID" value="CLYHEMG001648"/>
</dbReference>
<evidence type="ECO:0000256" key="8">
    <source>
        <dbReference type="ARBA" id="ARBA00023170"/>
    </source>
</evidence>
<dbReference type="FunFam" id="3.40.50.2300:FF:000016">
    <property type="entry name" value="Taste 1 receptor member 2"/>
    <property type="match status" value="1"/>
</dbReference>
<name>A0A7M5V0Y9_9CNID</name>
<keyword evidence="8" id="KW-0675">Receptor</keyword>
<dbReference type="InterPro" id="IPR038550">
    <property type="entry name" value="GPCR_3_9-Cys_sf"/>
</dbReference>
<dbReference type="PRINTS" id="PR00248">
    <property type="entry name" value="GPCRMGR"/>
</dbReference>
<dbReference type="Pfam" id="PF01094">
    <property type="entry name" value="ANF_receptor"/>
    <property type="match status" value="1"/>
</dbReference>